<gene>
    <name evidence="1" type="ORF">ACFOZ4_14825</name>
</gene>
<name>A0ABV8LLN1_9ACTN</name>
<dbReference type="SUPFAM" id="SSF51905">
    <property type="entry name" value="FAD/NAD(P)-binding domain"/>
    <property type="match status" value="1"/>
</dbReference>
<organism evidence="1 2">
    <name type="scientific">Hamadaea flava</name>
    <dbReference type="NCBI Taxonomy" id="1742688"/>
    <lineage>
        <taxon>Bacteria</taxon>
        <taxon>Bacillati</taxon>
        <taxon>Actinomycetota</taxon>
        <taxon>Actinomycetes</taxon>
        <taxon>Micromonosporales</taxon>
        <taxon>Micromonosporaceae</taxon>
        <taxon>Hamadaea</taxon>
    </lineage>
</organism>
<reference evidence="2" key="1">
    <citation type="journal article" date="2019" name="Int. J. Syst. Evol. Microbiol.">
        <title>The Global Catalogue of Microorganisms (GCM) 10K type strain sequencing project: providing services to taxonomists for standard genome sequencing and annotation.</title>
        <authorList>
            <consortium name="The Broad Institute Genomics Platform"/>
            <consortium name="The Broad Institute Genome Sequencing Center for Infectious Disease"/>
            <person name="Wu L."/>
            <person name="Ma J."/>
        </authorList>
    </citation>
    <scope>NUCLEOTIDE SEQUENCE [LARGE SCALE GENOMIC DNA]</scope>
    <source>
        <strain evidence="2">CGMCC 4.7289</strain>
    </source>
</reference>
<dbReference type="PANTHER" id="PTHR42716:SF1">
    <property type="entry name" value="SLL0471 PROTEIN"/>
    <property type="match status" value="1"/>
</dbReference>
<keyword evidence="1" id="KW-0560">Oxidoreductase</keyword>
<evidence type="ECO:0000313" key="1">
    <source>
        <dbReference type="EMBL" id="MFC4131880.1"/>
    </source>
</evidence>
<dbReference type="EC" id="1.-.-.-" evidence="1"/>
<proteinExistence type="predicted"/>
<dbReference type="GO" id="GO:0016491">
    <property type="term" value="F:oxidoreductase activity"/>
    <property type="evidence" value="ECO:0007669"/>
    <property type="project" value="UniProtKB-KW"/>
</dbReference>
<accession>A0ABV8LLN1</accession>
<evidence type="ECO:0000313" key="2">
    <source>
        <dbReference type="Proteomes" id="UP001595816"/>
    </source>
</evidence>
<dbReference type="PANTHER" id="PTHR42716">
    <property type="entry name" value="L-ASPARTATE OXIDASE"/>
    <property type="match status" value="1"/>
</dbReference>
<dbReference type="Pfam" id="PF12831">
    <property type="entry name" value="FAD_oxidored"/>
    <property type="match status" value="1"/>
</dbReference>
<dbReference type="InterPro" id="IPR036188">
    <property type="entry name" value="FAD/NAD-bd_sf"/>
</dbReference>
<dbReference type="EMBL" id="JBHSAY010000008">
    <property type="protein sequence ID" value="MFC4131880.1"/>
    <property type="molecule type" value="Genomic_DNA"/>
</dbReference>
<dbReference type="InterPro" id="IPR005288">
    <property type="entry name" value="NadB"/>
</dbReference>
<keyword evidence="2" id="KW-1185">Reference proteome</keyword>
<dbReference type="Gene3D" id="3.40.50.720">
    <property type="entry name" value="NAD(P)-binding Rossmann-like Domain"/>
    <property type="match status" value="1"/>
</dbReference>
<sequence length="530" mass="58333">MQTETPILVVGGGTGGVAAALAALRLGQRVVLTEESPWLGGQLTSQAVPPDENQWIETFGGTSSYRTLRREIRDYYRRFYPLSQSARAEDALSPGGGRVSPLCFEPKAALAAIDGMLAPYVACGRLTILTRTQPQHVTTDGDRITSVTFVTEDLGTVTVVADYVLDATELGDLLELSGTEWVTGAESQATTGEMHALNGPAQPLDQQAITWCFAMDYRDGENWTIDRPEDYDFWRSYTPEFWPGPLLSWTDVVPITLEARTQPLVAESASLTGGHAIDRWTYRRILSARNLEPGFLASDVTLVNWPQNDYFLRPLIGVDADEKQQNIDAAKELSLSLLYWMQTEAPRHDGGAGYPELRLQWLAERPYIREARRIVADLTVVEEHLGVEAREASGRPTGSEIFEDSVGIGCYRIDLHPSTGSGTPRTYVDIAVHPFQIPLGALLPVRMENLLPAAKNIGTTHITNGCYRTHPVEWNIGEAAGALAAYCLATGQPPRAVRGKPDHLAEYQRVLAGRLGVELAWPDRVRKKIV</sequence>
<dbReference type="Proteomes" id="UP001595816">
    <property type="component" value="Unassembled WGS sequence"/>
</dbReference>
<protein>
    <submittedName>
        <fullName evidence="1">FAD-dependent oxidoreductase</fullName>
        <ecNumber evidence="1">1.-.-.-</ecNumber>
    </submittedName>
</protein>
<dbReference type="RefSeq" id="WP_253763432.1">
    <property type="nucleotide sequence ID" value="NZ_JAMZDZ010000001.1"/>
</dbReference>
<comment type="caution">
    <text evidence="1">The sequence shown here is derived from an EMBL/GenBank/DDBJ whole genome shotgun (WGS) entry which is preliminary data.</text>
</comment>